<keyword evidence="6" id="KW-0378">Hydrolase</keyword>
<comment type="caution">
    <text evidence="8">The sequence shown here is derived from an EMBL/GenBank/DDBJ whole genome shotgun (WGS) entry which is preliminary data.</text>
</comment>
<name>A0ABN1F6R3_9PROT</name>
<dbReference type="Gene3D" id="3.40.50.300">
    <property type="entry name" value="P-loop containing nucleotide triphosphate hydrolases"/>
    <property type="match status" value="2"/>
</dbReference>
<dbReference type="Pfam" id="PF06745">
    <property type="entry name" value="ATPase"/>
    <property type="match status" value="2"/>
</dbReference>
<dbReference type="Proteomes" id="UP001501588">
    <property type="component" value="Unassembled WGS sequence"/>
</dbReference>
<accession>A0ABN1F6R3</accession>
<evidence type="ECO:0000256" key="4">
    <source>
        <dbReference type="ARBA" id="ARBA00022737"/>
    </source>
</evidence>
<reference evidence="8 9" key="1">
    <citation type="journal article" date="2019" name="Int. J. Syst. Evol. Microbiol.">
        <title>The Global Catalogue of Microorganisms (GCM) 10K type strain sequencing project: providing services to taxonomists for standard genome sequencing and annotation.</title>
        <authorList>
            <consortium name="The Broad Institute Genomics Platform"/>
            <consortium name="The Broad Institute Genome Sequencing Center for Infectious Disease"/>
            <person name="Wu L."/>
            <person name="Ma J."/>
        </authorList>
    </citation>
    <scope>NUCLEOTIDE SEQUENCE [LARGE SCALE GENOMIC DNA]</scope>
    <source>
        <strain evidence="8 9">JCM 9933</strain>
    </source>
</reference>
<dbReference type="PANTHER" id="PTHR42926:SF1">
    <property type="entry name" value="CIRCADIAN CLOCK OSCILLATOR PROTEIN KAIC 1"/>
    <property type="match status" value="1"/>
</dbReference>
<feature type="domain" description="KaiC" evidence="7">
    <location>
        <begin position="20"/>
        <end position="249"/>
    </location>
</feature>
<dbReference type="InterPro" id="IPR027417">
    <property type="entry name" value="P-loop_NTPase"/>
</dbReference>
<evidence type="ECO:0000256" key="1">
    <source>
        <dbReference type="ARBA" id="ARBA00012513"/>
    </source>
</evidence>
<keyword evidence="2" id="KW-0597">Phosphoprotein</keyword>
<dbReference type="PROSITE" id="PS51146">
    <property type="entry name" value="KAIC"/>
    <property type="match status" value="2"/>
</dbReference>
<keyword evidence="3" id="KW-0808">Transferase</keyword>
<evidence type="ECO:0000313" key="8">
    <source>
        <dbReference type="EMBL" id="GAA0583317.1"/>
    </source>
</evidence>
<dbReference type="PANTHER" id="PTHR42926">
    <property type="match status" value="1"/>
</dbReference>
<dbReference type="InterPro" id="IPR010624">
    <property type="entry name" value="KaiC_dom"/>
</dbReference>
<sequence length="516" mass="54869">MTEEGAGGPGPAAGIEGRLQRVPTGVPGLDAVLRGGLFAGGGYIVRGGPGAGKTILANQVCFQHARAGGKALFVTLLAENHARMVQHLERLGFYDPALVPNGVYYVSAFRALEEGGLRGLMTLLRREVRARGATVLAVDGLMAVAEGGDSDREFRKFFHELQAFISTEGCVALLLVSSSRAEHHPEHTMVDGLIALEDSRVGSRSQRELEVRKSRGSGALRGRHPFRITDGGIAVYPRIEALLARPSQPDGRPDGRVSTGVPALDGMMGGGPLAGTTTLVLGASGTGKTTLGMHYLARSSEREPGLHFGFYETPDRLAAYAASMGLDLDGPVQRGDLEILWRPTAEQIMDDLGSQLIEAVRRRGVKRLFVDGLGGYLEAIDRRERVSQVFAALCNELRALGVTTFVAGETMNLVGPEVAVPVEGVSVIVDNMVLLRFVELRARLHRLVSVMKVRGSDFDLALREFRITGAGIELAGTFADAESVMSGFGVERQAAVRRGSAFAPGKGPTRPRGGGG</sequence>
<keyword evidence="4" id="KW-0677">Repeat</keyword>
<feature type="domain" description="KaiC" evidence="7">
    <location>
        <begin position="255"/>
        <end position="488"/>
    </location>
</feature>
<gene>
    <name evidence="8" type="primary">kaiC</name>
    <name evidence="8" type="ORF">GCM10009416_22210</name>
</gene>
<organism evidence="8 9">
    <name type="scientific">Craurococcus roseus</name>
    <dbReference type="NCBI Taxonomy" id="77585"/>
    <lineage>
        <taxon>Bacteria</taxon>
        <taxon>Pseudomonadati</taxon>
        <taxon>Pseudomonadota</taxon>
        <taxon>Alphaproteobacteria</taxon>
        <taxon>Acetobacterales</taxon>
        <taxon>Acetobacteraceae</taxon>
        <taxon>Craurococcus</taxon>
    </lineage>
</organism>
<evidence type="ECO:0000256" key="5">
    <source>
        <dbReference type="ARBA" id="ARBA00022777"/>
    </source>
</evidence>
<dbReference type="RefSeq" id="WP_343895359.1">
    <property type="nucleotide sequence ID" value="NZ_BAAAFZ010000027.1"/>
</dbReference>
<keyword evidence="5" id="KW-0418">Kinase</keyword>
<protein>
    <recommendedName>
        <fullName evidence="1">non-specific serine/threonine protein kinase</fullName>
        <ecNumber evidence="1">2.7.11.1</ecNumber>
    </recommendedName>
</protein>
<dbReference type="EMBL" id="BAAAFZ010000027">
    <property type="protein sequence ID" value="GAA0583317.1"/>
    <property type="molecule type" value="Genomic_DNA"/>
</dbReference>
<proteinExistence type="predicted"/>
<dbReference type="SUPFAM" id="SSF52540">
    <property type="entry name" value="P-loop containing nucleoside triphosphate hydrolases"/>
    <property type="match status" value="2"/>
</dbReference>
<evidence type="ECO:0000256" key="3">
    <source>
        <dbReference type="ARBA" id="ARBA00022679"/>
    </source>
</evidence>
<evidence type="ECO:0000259" key="7">
    <source>
        <dbReference type="PROSITE" id="PS51146"/>
    </source>
</evidence>
<dbReference type="InterPro" id="IPR030665">
    <property type="entry name" value="KaiC"/>
</dbReference>
<keyword evidence="9" id="KW-1185">Reference proteome</keyword>
<evidence type="ECO:0000313" key="9">
    <source>
        <dbReference type="Proteomes" id="UP001501588"/>
    </source>
</evidence>
<dbReference type="EC" id="2.7.11.1" evidence="1"/>
<evidence type="ECO:0000256" key="6">
    <source>
        <dbReference type="ARBA" id="ARBA00022801"/>
    </source>
</evidence>
<dbReference type="InterPro" id="IPR051347">
    <property type="entry name" value="Circadian_clock_KaiC-rel"/>
</dbReference>
<evidence type="ECO:0000256" key="2">
    <source>
        <dbReference type="ARBA" id="ARBA00022553"/>
    </source>
</evidence>
<dbReference type="InterPro" id="IPR014774">
    <property type="entry name" value="KaiC-like_dom"/>
</dbReference>
<dbReference type="PIRSF" id="PIRSF039117">
    <property type="entry name" value="KaiC"/>
    <property type="match status" value="1"/>
</dbReference>